<dbReference type="Proteomes" id="UP000272942">
    <property type="component" value="Unassembled WGS sequence"/>
</dbReference>
<dbReference type="EMBL" id="UZAN01042079">
    <property type="protein sequence ID" value="VDP74938.1"/>
    <property type="molecule type" value="Genomic_DNA"/>
</dbReference>
<reference evidence="2 3" key="2">
    <citation type="submission" date="2018-11" db="EMBL/GenBank/DDBJ databases">
        <authorList>
            <consortium name="Pathogen Informatics"/>
        </authorList>
    </citation>
    <scope>NUCLEOTIDE SEQUENCE [LARGE SCALE GENOMIC DNA]</scope>
    <source>
        <strain evidence="2 3">Egypt</strain>
    </source>
</reference>
<evidence type="ECO:0000313" key="4">
    <source>
        <dbReference type="WBParaSite" id="ECPE_0000525001-mRNA-1"/>
    </source>
</evidence>
<feature type="compositionally biased region" description="Basic and acidic residues" evidence="1">
    <location>
        <begin position="1"/>
        <end position="25"/>
    </location>
</feature>
<name>A0A183AE53_9TREM</name>
<organism evidence="4">
    <name type="scientific">Echinostoma caproni</name>
    <dbReference type="NCBI Taxonomy" id="27848"/>
    <lineage>
        <taxon>Eukaryota</taxon>
        <taxon>Metazoa</taxon>
        <taxon>Spiralia</taxon>
        <taxon>Lophotrochozoa</taxon>
        <taxon>Platyhelminthes</taxon>
        <taxon>Trematoda</taxon>
        <taxon>Digenea</taxon>
        <taxon>Plagiorchiida</taxon>
        <taxon>Echinostomata</taxon>
        <taxon>Echinostomatoidea</taxon>
        <taxon>Echinostomatidae</taxon>
        <taxon>Echinostoma</taxon>
    </lineage>
</organism>
<dbReference type="InterPro" id="IPR029048">
    <property type="entry name" value="HSP70_C_sf"/>
</dbReference>
<protein>
    <submittedName>
        <fullName evidence="4">BAR domain-containing protein</fullName>
    </submittedName>
</protein>
<evidence type="ECO:0000313" key="2">
    <source>
        <dbReference type="EMBL" id="VDP74938.1"/>
    </source>
</evidence>
<gene>
    <name evidence="2" type="ORF">ECPE_LOCUS5238</name>
</gene>
<feature type="region of interest" description="Disordered" evidence="1">
    <location>
        <begin position="1"/>
        <end position="37"/>
    </location>
</feature>
<evidence type="ECO:0000313" key="3">
    <source>
        <dbReference type="Proteomes" id="UP000272942"/>
    </source>
</evidence>
<dbReference type="AlphaFoldDB" id="A0A183AE53"/>
<sequence>MDKVHNSEPEALRALKDEHASKRQDITFQEKQAPSPYSSARAALEQYITKIQKDVLSHERALRLIGSRMPLFNAMDETKQWLKAAGKFATDEEFNAHGEKLRQLLEQLDQKMCEAETALKQFHELRQVLSLQLITVRFS</sequence>
<evidence type="ECO:0000256" key="1">
    <source>
        <dbReference type="SAM" id="MobiDB-lite"/>
    </source>
</evidence>
<feature type="compositionally biased region" description="Polar residues" evidence="1">
    <location>
        <begin position="26"/>
        <end position="37"/>
    </location>
</feature>
<accession>A0A183AE53</accession>
<dbReference type="Gene3D" id="1.20.1270.10">
    <property type="match status" value="1"/>
</dbReference>
<reference evidence="4" key="1">
    <citation type="submission" date="2016-06" db="UniProtKB">
        <authorList>
            <consortium name="WormBaseParasite"/>
        </authorList>
    </citation>
    <scope>IDENTIFICATION</scope>
</reference>
<keyword evidence="3" id="KW-1185">Reference proteome</keyword>
<dbReference type="OrthoDB" id="10639066at2759"/>
<dbReference type="WBParaSite" id="ECPE_0000525001-mRNA-1">
    <property type="protein sequence ID" value="ECPE_0000525001-mRNA-1"/>
    <property type="gene ID" value="ECPE_0000525001"/>
</dbReference>
<proteinExistence type="predicted"/>